<dbReference type="InterPro" id="IPR018294">
    <property type="entry name" value="ISPD_synthase_CS"/>
</dbReference>
<dbReference type="CDD" id="cd02516">
    <property type="entry name" value="CDP-ME_synthetase"/>
    <property type="match status" value="1"/>
</dbReference>
<dbReference type="Gene3D" id="3.90.550.10">
    <property type="entry name" value="Spore Coat Polysaccharide Biosynthesis Protein SpsA, Chain A"/>
    <property type="match status" value="1"/>
</dbReference>
<sequence length="231" mass="23983">MAVGVVLAAGMGTRVGADGNKAYLPLAGRSMVSWSVEAVASTPEIDRTLLVHRAGERDLAETMLNTELPSLVVELVEGGDTRHGSEFNVLTYLADDVGAGLVDVVLIHDGARPLAGPDLMRAALTTARRFGGAIPGLPAGDVVRDDGHGRATTVDGTLVRVQTPQAFHAGPLLAAYRAADAAGFDGTDTSACIQRFTDVDVHCFPGAAANFKVTFPHDVDVAARLLDSRAG</sequence>
<accession>A0A7I7QX44</accession>
<name>A0A7I7QX44_9MYCO</name>
<dbReference type="PANTHER" id="PTHR32125">
    <property type="entry name" value="2-C-METHYL-D-ERYTHRITOL 4-PHOSPHATE CYTIDYLYLTRANSFERASE, CHLOROPLASTIC"/>
    <property type="match status" value="1"/>
</dbReference>
<dbReference type="PANTHER" id="PTHR32125:SF4">
    <property type="entry name" value="2-C-METHYL-D-ERYTHRITOL 4-PHOSPHATE CYTIDYLYLTRANSFERASE, CHLOROPLASTIC"/>
    <property type="match status" value="1"/>
</dbReference>
<gene>
    <name evidence="3" type="primary">ispD</name>
    <name evidence="3" type="ORF">MSEDJ_50070</name>
</gene>
<organism evidence="3 4">
    <name type="scientific">Mycolicibacterium sediminis</name>
    <dbReference type="NCBI Taxonomy" id="1286180"/>
    <lineage>
        <taxon>Bacteria</taxon>
        <taxon>Bacillati</taxon>
        <taxon>Actinomycetota</taxon>
        <taxon>Actinomycetes</taxon>
        <taxon>Mycobacteriales</taxon>
        <taxon>Mycobacteriaceae</taxon>
        <taxon>Mycolicibacterium</taxon>
    </lineage>
</organism>
<dbReference type="SUPFAM" id="SSF53448">
    <property type="entry name" value="Nucleotide-diphospho-sugar transferases"/>
    <property type="match status" value="1"/>
</dbReference>
<dbReference type="InterPro" id="IPR050088">
    <property type="entry name" value="IspD/TarI_cytidylyltransf_bact"/>
</dbReference>
<dbReference type="InterPro" id="IPR029044">
    <property type="entry name" value="Nucleotide-diphossugar_trans"/>
</dbReference>
<evidence type="ECO:0000313" key="4">
    <source>
        <dbReference type="Proteomes" id="UP000467193"/>
    </source>
</evidence>
<evidence type="ECO:0000256" key="2">
    <source>
        <dbReference type="ARBA" id="ARBA00022695"/>
    </source>
</evidence>
<keyword evidence="4" id="KW-1185">Reference proteome</keyword>
<dbReference type="KEGG" id="msei:MSEDJ_50070"/>
<evidence type="ECO:0000256" key="1">
    <source>
        <dbReference type="ARBA" id="ARBA00022679"/>
    </source>
</evidence>
<dbReference type="GO" id="GO:0008299">
    <property type="term" value="P:isoprenoid biosynthetic process"/>
    <property type="evidence" value="ECO:0007669"/>
    <property type="project" value="InterPro"/>
</dbReference>
<dbReference type="EMBL" id="AP022588">
    <property type="protein sequence ID" value="BBY30911.1"/>
    <property type="molecule type" value="Genomic_DNA"/>
</dbReference>
<proteinExistence type="predicted"/>
<dbReference type="InterPro" id="IPR034683">
    <property type="entry name" value="IspD/TarI"/>
</dbReference>
<reference evidence="3 4" key="1">
    <citation type="journal article" date="2019" name="Emerg. Microbes Infect.">
        <title>Comprehensive subspecies identification of 175 nontuberculous mycobacteria species based on 7547 genomic profiles.</title>
        <authorList>
            <person name="Matsumoto Y."/>
            <person name="Kinjo T."/>
            <person name="Motooka D."/>
            <person name="Nabeya D."/>
            <person name="Jung N."/>
            <person name="Uechi K."/>
            <person name="Horii T."/>
            <person name="Iida T."/>
            <person name="Fujita J."/>
            <person name="Nakamura S."/>
        </authorList>
    </citation>
    <scope>NUCLEOTIDE SEQUENCE [LARGE SCALE GENOMIC DNA]</scope>
    <source>
        <strain evidence="3 4">JCM 17899</strain>
    </source>
</reference>
<keyword evidence="2 3" id="KW-0548">Nucleotidyltransferase</keyword>
<dbReference type="Proteomes" id="UP000467193">
    <property type="component" value="Chromosome"/>
</dbReference>
<keyword evidence="1 3" id="KW-0808">Transferase</keyword>
<dbReference type="AlphaFoldDB" id="A0A7I7QX44"/>
<dbReference type="PROSITE" id="PS01295">
    <property type="entry name" value="ISPD"/>
    <property type="match status" value="1"/>
</dbReference>
<protein>
    <submittedName>
        <fullName evidence="3">2-C-methyl-D-erythritol 4-phosphate cytidylyltransferase</fullName>
    </submittedName>
</protein>
<evidence type="ECO:0000313" key="3">
    <source>
        <dbReference type="EMBL" id="BBY30911.1"/>
    </source>
</evidence>
<dbReference type="Pfam" id="PF01128">
    <property type="entry name" value="IspD"/>
    <property type="match status" value="1"/>
</dbReference>
<dbReference type="GO" id="GO:0050518">
    <property type="term" value="F:2-C-methyl-D-erythritol 4-phosphate cytidylyltransferase activity"/>
    <property type="evidence" value="ECO:0007669"/>
    <property type="project" value="TreeGrafter"/>
</dbReference>